<gene>
    <name evidence="1" type="ORF">J7I42_00160</name>
</gene>
<organism evidence="1 2">
    <name type="scientific">Niastella soli</name>
    <dbReference type="NCBI Taxonomy" id="2821487"/>
    <lineage>
        <taxon>Bacteria</taxon>
        <taxon>Pseudomonadati</taxon>
        <taxon>Bacteroidota</taxon>
        <taxon>Chitinophagia</taxon>
        <taxon>Chitinophagales</taxon>
        <taxon>Chitinophagaceae</taxon>
        <taxon>Niastella</taxon>
    </lineage>
</organism>
<dbReference type="EMBL" id="JAGHKO010000001">
    <property type="protein sequence ID" value="MBO9198651.1"/>
    <property type="molecule type" value="Genomic_DNA"/>
</dbReference>
<evidence type="ECO:0000313" key="2">
    <source>
        <dbReference type="Proteomes" id="UP000677244"/>
    </source>
</evidence>
<protein>
    <recommendedName>
        <fullName evidence="3">Cyclophilin-like domain-containing protein</fullName>
    </recommendedName>
</protein>
<evidence type="ECO:0000313" key="1">
    <source>
        <dbReference type="EMBL" id="MBO9198651.1"/>
    </source>
</evidence>
<name>A0ABS3YLB5_9BACT</name>
<keyword evidence="2" id="KW-1185">Reference proteome</keyword>
<evidence type="ECO:0008006" key="3">
    <source>
        <dbReference type="Google" id="ProtNLM"/>
    </source>
</evidence>
<sequence length="169" mass="18608">MKKRQLLFALPLTVIVSCTNPASLPSNIRITTKNIVHDAASSINLKTCIEIPQEVNSLNSCIIKSDDKKFIREYTLLLTDKGNIASLYRYLPEGPVITSLNELQSDTQLLGIFQLSLANKITINRSLGVVIDNNDTLPITGHLKGAKMLVVKPVASKLEKGRALVYGYE</sequence>
<accession>A0ABS3YLB5</accession>
<proteinExistence type="predicted"/>
<dbReference type="Proteomes" id="UP000677244">
    <property type="component" value="Unassembled WGS sequence"/>
</dbReference>
<comment type="caution">
    <text evidence="1">The sequence shown here is derived from an EMBL/GenBank/DDBJ whole genome shotgun (WGS) entry which is preliminary data.</text>
</comment>
<dbReference type="RefSeq" id="WP_209136735.1">
    <property type="nucleotide sequence ID" value="NZ_JAGHKO010000001.1"/>
</dbReference>
<dbReference type="PROSITE" id="PS51257">
    <property type="entry name" value="PROKAR_LIPOPROTEIN"/>
    <property type="match status" value="1"/>
</dbReference>
<reference evidence="1 2" key="1">
    <citation type="submission" date="2021-03" db="EMBL/GenBank/DDBJ databases">
        <title>Assistant Professor.</title>
        <authorList>
            <person name="Huq M.A."/>
        </authorList>
    </citation>
    <scope>NUCLEOTIDE SEQUENCE [LARGE SCALE GENOMIC DNA]</scope>
    <source>
        <strain evidence="1 2">MAH-29</strain>
    </source>
</reference>